<reference evidence="2 3" key="1">
    <citation type="journal article" date="2014" name="Am. J. Bot.">
        <title>Genome assembly and annotation for red clover (Trifolium pratense; Fabaceae).</title>
        <authorList>
            <person name="Istvanek J."/>
            <person name="Jaros M."/>
            <person name="Krenek A."/>
            <person name="Repkova J."/>
        </authorList>
    </citation>
    <scope>NUCLEOTIDE SEQUENCE [LARGE SCALE GENOMIC DNA]</scope>
    <source>
        <strain evidence="3">cv. Tatra</strain>
        <tissue evidence="2">Young leaves</tissue>
    </source>
</reference>
<proteinExistence type="predicted"/>
<accession>A0A2K3L1A3</accession>
<gene>
    <name evidence="2" type="ORF">L195_g028189</name>
</gene>
<feature type="compositionally biased region" description="Low complexity" evidence="1">
    <location>
        <begin position="40"/>
        <end position="72"/>
    </location>
</feature>
<dbReference type="Proteomes" id="UP000236291">
    <property type="component" value="Unassembled WGS sequence"/>
</dbReference>
<organism evidence="2 3">
    <name type="scientific">Trifolium pratense</name>
    <name type="common">Red clover</name>
    <dbReference type="NCBI Taxonomy" id="57577"/>
    <lineage>
        <taxon>Eukaryota</taxon>
        <taxon>Viridiplantae</taxon>
        <taxon>Streptophyta</taxon>
        <taxon>Embryophyta</taxon>
        <taxon>Tracheophyta</taxon>
        <taxon>Spermatophyta</taxon>
        <taxon>Magnoliopsida</taxon>
        <taxon>eudicotyledons</taxon>
        <taxon>Gunneridae</taxon>
        <taxon>Pentapetalae</taxon>
        <taxon>rosids</taxon>
        <taxon>fabids</taxon>
        <taxon>Fabales</taxon>
        <taxon>Fabaceae</taxon>
        <taxon>Papilionoideae</taxon>
        <taxon>50 kb inversion clade</taxon>
        <taxon>NPAAA clade</taxon>
        <taxon>Hologalegina</taxon>
        <taxon>IRL clade</taxon>
        <taxon>Trifolieae</taxon>
        <taxon>Trifolium</taxon>
    </lineage>
</organism>
<dbReference type="Gramene" id="Tp57577_TGAC_v2_mRNA16389">
    <property type="protein sequence ID" value="Tp57577_TGAC_v2_mRNA16389"/>
    <property type="gene ID" value="Tp57577_TGAC_v2_gene15851"/>
</dbReference>
<protein>
    <submittedName>
        <fullName evidence="2">Uncharacterized protein</fullName>
    </submittedName>
</protein>
<reference evidence="2 3" key="2">
    <citation type="journal article" date="2017" name="Front. Plant Sci.">
        <title>Gene Classification and Mining of Molecular Markers Useful in Red Clover (Trifolium pratense) Breeding.</title>
        <authorList>
            <person name="Istvanek J."/>
            <person name="Dluhosova J."/>
            <person name="Dluhos P."/>
            <person name="Patkova L."/>
            <person name="Nedelnik J."/>
            <person name="Repkova J."/>
        </authorList>
    </citation>
    <scope>NUCLEOTIDE SEQUENCE [LARGE SCALE GENOMIC DNA]</scope>
    <source>
        <strain evidence="3">cv. Tatra</strain>
        <tissue evidence="2">Young leaves</tissue>
    </source>
</reference>
<evidence type="ECO:0000313" key="3">
    <source>
        <dbReference type="Proteomes" id="UP000236291"/>
    </source>
</evidence>
<evidence type="ECO:0000313" key="2">
    <source>
        <dbReference type="EMBL" id="PNX72299.1"/>
    </source>
</evidence>
<dbReference type="OrthoDB" id="1434919at2759"/>
<comment type="caution">
    <text evidence="2">The sequence shown here is derived from an EMBL/GenBank/DDBJ whole genome shotgun (WGS) entry which is preliminary data.</text>
</comment>
<evidence type="ECO:0000256" key="1">
    <source>
        <dbReference type="SAM" id="MobiDB-lite"/>
    </source>
</evidence>
<dbReference type="EMBL" id="ASHM01024464">
    <property type="protein sequence ID" value="PNX72299.1"/>
    <property type="molecule type" value="Genomic_DNA"/>
</dbReference>
<feature type="region of interest" description="Disordered" evidence="1">
    <location>
        <begin position="33"/>
        <end position="80"/>
    </location>
</feature>
<dbReference type="AlphaFoldDB" id="A0A2K3L1A3"/>
<name>A0A2K3L1A3_TRIPR</name>
<sequence>MSRHRRQPSQAIPPEIFSGEDIFTKPFDLTQAIITEDESSTSTTPTTTTRSTISEQKTTAPPAVTTSPVKPKAAPVEKSA</sequence>